<dbReference type="RefSeq" id="WP_359349350.1">
    <property type="nucleotide sequence ID" value="NZ_JBEYXV010000008.1"/>
</dbReference>
<gene>
    <name evidence="2" type="ORF">ABZ921_16940</name>
</gene>
<comment type="caution">
    <text evidence="2">The sequence shown here is derived from an EMBL/GenBank/DDBJ whole genome shotgun (WGS) entry which is preliminary data.</text>
</comment>
<feature type="region of interest" description="Disordered" evidence="1">
    <location>
        <begin position="1"/>
        <end position="94"/>
    </location>
</feature>
<name>A0ABV3BMR8_9ACTN</name>
<sequence length="94" mass="9800">MADAPRARRSRSPSSRRRTTSSAVTQTAASPTPSSEASANDITTPACRHCCRNSSKTSVSSVSLSSSDAGWTPRKHHSPPYDSKPQKASLAAGG</sequence>
<dbReference type="Proteomes" id="UP001551176">
    <property type="component" value="Unassembled WGS sequence"/>
</dbReference>
<evidence type="ECO:0000313" key="2">
    <source>
        <dbReference type="EMBL" id="MEU6822314.1"/>
    </source>
</evidence>
<accession>A0ABV3BMR8</accession>
<evidence type="ECO:0000313" key="3">
    <source>
        <dbReference type="Proteomes" id="UP001551176"/>
    </source>
</evidence>
<feature type="compositionally biased region" description="Low complexity" evidence="1">
    <location>
        <begin position="20"/>
        <end position="39"/>
    </location>
</feature>
<keyword evidence="3" id="KW-1185">Reference proteome</keyword>
<feature type="compositionally biased region" description="Low complexity" evidence="1">
    <location>
        <begin position="54"/>
        <end position="67"/>
    </location>
</feature>
<feature type="compositionally biased region" description="Basic residues" evidence="1">
    <location>
        <begin position="7"/>
        <end position="19"/>
    </location>
</feature>
<evidence type="ECO:0000256" key="1">
    <source>
        <dbReference type="SAM" id="MobiDB-lite"/>
    </source>
</evidence>
<proteinExistence type="predicted"/>
<protein>
    <submittedName>
        <fullName evidence="2">Uncharacterized protein</fullName>
    </submittedName>
</protein>
<reference evidence="2 3" key="1">
    <citation type="submission" date="2024-06" db="EMBL/GenBank/DDBJ databases">
        <title>The Natural Products Discovery Center: Release of the First 8490 Sequenced Strains for Exploring Actinobacteria Biosynthetic Diversity.</title>
        <authorList>
            <person name="Kalkreuter E."/>
            <person name="Kautsar S.A."/>
            <person name="Yang D."/>
            <person name="Bader C.D."/>
            <person name="Teijaro C.N."/>
            <person name="Fluegel L."/>
            <person name="Davis C.M."/>
            <person name="Simpson J.R."/>
            <person name="Lauterbach L."/>
            <person name="Steele A.D."/>
            <person name="Gui C."/>
            <person name="Meng S."/>
            <person name="Li G."/>
            <person name="Viehrig K."/>
            <person name="Ye F."/>
            <person name="Su P."/>
            <person name="Kiefer A.F."/>
            <person name="Nichols A."/>
            <person name="Cepeda A.J."/>
            <person name="Yan W."/>
            <person name="Fan B."/>
            <person name="Jiang Y."/>
            <person name="Adhikari A."/>
            <person name="Zheng C.-J."/>
            <person name="Schuster L."/>
            <person name="Cowan T.M."/>
            <person name="Smanski M.J."/>
            <person name="Chevrette M.G."/>
            <person name="De Carvalho L.P.S."/>
            <person name="Shen B."/>
        </authorList>
    </citation>
    <scope>NUCLEOTIDE SEQUENCE [LARGE SCALE GENOMIC DNA]</scope>
    <source>
        <strain evidence="2 3">NPDC046838</strain>
    </source>
</reference>
<dbReference type="EMBL" id="JBEYXV010000008">
    <property type="protein sequence ID" value="MEU6822314.1"/>
    <property type="molecule type" value="Genomic_DNA"/>
</dbReference>
<organism evidence="2 3">
    <name type="scientific">Streptomyces atriruber</name>
    <dbReference type="NCBI Taxonomy" id="545121"/>
    <lineage>
        <taxon>Bacteria</taxon>
        <taxon>Bacillati</taxon>
        <taxon>Actinomycetota</taxon>
        <taxon>Actinomycetes</taxon>
        <taxon>Kitasatosporales</taxon>
        <taxon>Streptomycetaceae</taxon>
        <taxon>Streptomyces</taxon>
    </lineage>
</organism>